<reference evidence="3 4" key="1">
    <citation type="journal article" date="2012" name="Eukaryot. Cell">
        <title>Draft genome sequence of CBS 2479, the standard type strain of Trichosporon asahii.</title>
        <authorList>
            <person name="Yang R.Y."/>
            <person name="Li H.T."/>
            <person name="Zhu H."/>
            <person name="Zhou G.P."/>
            <person name="Wang M."/>
            <person name="Wang L."/>
        </authorList>
    </citation>
    <scope>NUCLEOTIDE SEQUENCE [LARGE SCALE GENOMIC DNA]</scope>
    <source>
        <strain evidence="4">ATCC 90039 / CBS 2479 / JCM 2466 / KCTC 7840 / NCYC 2677 / UAMH 7654</strain>
    </source>
</reference>
<accession>J5SQZ5</accession>
<dbReference type="SUPFAM" id="SSF57959">
    <property type="entry name" value="Leucine zipper domain"/>
    <property type="match status" value="1"/>
</dbReference>
<feature type="domain" description="BZIP" evidence="2">
    <location>
        <begin position="230"/>
        <end position="293"/>
    </location>
</feature>
<dbReference type="Pfam" id="PF07716">
    <property type="entry name" value="bZIP_2"/>
    <property type="match status" value="1"/>
</dbReference>
<feature type="compositionally biased region" description="Basic residues" evidence="1">
    <location>
        <begin position="239"/>
        <end position="250"/>
    </location>
</feature>
<evidence type="ECO:0000259" key="2">
    <source>
        <dbReference type="PROSITE" id="PS50217"/>
    </source>
</evidence>
<organism evidence="3 4">
    <name type="scientific">Trichosporon asahii var. asahii (strain ATCC 90039 / CBS 2479 / JCM 2466 / KCTC 7840 / NBRC 103889/ NCYC 2677 / UAMH 7654)</name>
    <name type="common">Yeast</name>
    <dbReference type="NCBI Taxonomy" id="1186058"/>
    <lineage>
        <taxon>Eukaryota</taxon>
        <taxon>Fungi</taxon>
        <taxon>Dikarya</taxon>
        <taxon>Basidiomycota</taxon>
        <taxon>Agaricomycotina</taxon>
        <taxon>Tremellomycetes</taxon>
        <taxon>Trichosporonales</taxon>
        <taxon>Trichosporonaceae</taxon>
        <taxon>Trichosporon</taxon>
    </lineage>
</organism>
<dbReference type="SMART" id="SM00338">
    <property type="entry name" value="BRLZ"/>
    <property type="match status" value="1"/>
</dbReference>
<evidence type="ECO:0000313" key="4">
    <source>
        <dbReference type="Proteomes" id="UP000002748"/>
    </source>
</evidence>
<feature type="compositionally biased region" description="Low complexity" evidence="1">
    <location>
        <begin position="115"/>
        <end position="130"/>
    </location>
</feature>
<evidence type="ECO:0000313" key="3">
    <source>
        <dbReference type="EMBL" id="EJT47046.1"/>
    </source>
</evidence>
<comment type="caution">
    <text evidence="3">The sequence shown here is derived from an EMBL/GenBank/DDBJ whole genome shotgun (WGS) entry which is preliminary data.</text>
</comment>
<gene>
    <name evidence="3" type="ORF">A1Q1_04289</name>
</gene>
<dbReference type="EMBL" id="ALBS01000266">
    <property type="protein sequence ID" value="EJT47046.1"/>
    <property type="molecule type" value="Genomic_DNA"/>
</dbReference>
<feature type="compositionally biased region" description="Polar residues" evidence="1">
    <location>
        <begin position="29"/>
        <end position="38"/>
    </location>
</feature>
<dbReference type="InterPro" id="IPR004827">
    <property type="entry name" value="bZIP"/>
</dbReference>
<dbReference type="HOGENOM" id="CLU_934431_0_0_1"/>
<dbReference type="VEuPathDB" id="FungiDB:A1Q1_04289"/>
<dbReference type="GeneID" id="25987802"/>
<feature type="compositionally biased region" description="Basic and acidic residues" evidence="1">
    <location>
        <begin position="218"/>
        <end position="238"/>
    </location>
</feature>
<dbReference type="PROSITE" id="PS50217">
    <property type="entry name" value="BZIP"/>
    <property type="match status" value="1"/>
</dbReference>
<protein>
    <recommendedName>
        <fullName evidence="2">BZIP domain-containing protein</fullName>
    </recommendedName>
</protein>
<sequence length="298" mass="32297">MPSLLGAADSFNSSSATIRPDNEQRQRRTQPGTNQLGPTDSIGRSFESLIEGRAGVLQQDTRFEQYLQPIDTDSPGPSSAGQGTFNPLDFLNDSAAEYPPQQAHTVQPAEFFRPSSAASHRSAASGASLSTTDIDSTGYYTTDMSDDGFAPQDLASPSPLNEIGALNLNSGGAAPTWAAYEAPSPIVPATISPSTDALGSSVPRAGPSRNIRGVQNSKDLEEKKRLDRLEPDTTDRRSINRRSAQKHRLRRKEEMETLQAQIRERDLEIRQLKEELAAVRAQAQTYMEIVKGLQGKGA</sequence>
<feature type="region of interest" description="Disordered" evidence="1">
    <location>
        <begin position="1"/>
        <end position="43"/>
    </location>
</feature>
<dbReference type="InterPro" id="IPR046347">
    <property type="entry name" value="bZIP_sf"/>
</dbReference>
<dbReference type="RefSeq" id="XP_014178141.1">
    <property type="nucleotide sequence ID" value="XM_014322666.1"/>
</dbReference>
<proteinExistence type="predicted"/>
<dbReference type="GO" id="GO:0003700">
    <property type="term" value="F:DNA-binding transcription factor activity"/>
    <property type="evidence" value="ECO:0007669"/>
    <property type="project" value="InterPro"/>
</dbReference>
<feature type="region of interest" description="Disordered" evidence="1">
    <location>
        <begin position="66"/>
        <end position="176"/>
    </location>
</feature>
<feature type="compositionally biased region" description="Polar residues" evidence="1">
    <location>
        <begin position="75"/>
        <end position="85"/>
    </location>
</feature>
<dbReference type="KEGG" id="tasa:A1Q1_04289"/>
<feature type="compositionally biased region" description="Polar residues" evidence="1">
    <location>
        <begin position="131"/>
        <end position="143"/>
    </location>
</feature>
<name>J5SQZ5_TRIAS</name>
<feature type="region of interest" description="Disordered" evidence="1">
    <location>
        <begin position="191"/>
        <end position="256"/>
    </location>
</feature>
<dbReference type="OrthoDB" id="2574524at2759"/>
<evidence type="ECO:0000256" key="1">
    <source>
        <dbReference type="SAM" id="MobiDB-lite"/>
    </source>
</evidence>
<dbReference type="CDD" id="cd14686">
    <property type="entry name" value="bZIP"/>
    <property type="match status" value="1"/>
</dbReference>
<dbReference type="Proteomes" id="UP000002748">
    <property type="component" value="Unassembled WGS sequence"/>
</dbReference>
<dbReference type="AlphaFoldDB" id="J5SQZ5"/>